<evidence type="ECO:0000256" key="4">
    <source>
        <dbReference type="ARBA" id="ARBA00022723"/>
    </source>
</evidence>
<dbReference type="GeneID" id="13282868"/>
<keyword evidence="11" id="KW-1185">Reference proteome</keyword>
<dbReference type="AlphaFoldDB" id="E4ZPL8"/>
<evidence type="ECO:0000256" key="7">
    <source>
        <dbReference type="ARBA" id="ARBA00023004"/>
    </source>
</evidence>
<comment type="similarity">
    <text evidence="2">Belongs to the PhyH family.</text>
</comment>
<dbReference type="FunCoup" id="E4ZPL8">
    <property type="interactions" value="11"/>
</dbReference>
<dbReference type="Proteomes" id="UP000002668">
    <property type="component" value="Genome"/>
</dbReference>
<keyword evidence="9" id="KW-1133">Transmembrane helix</keyword>
<dbReference type="GO" id="GO:0046872">
    <property type="term" value="F:metal ion binding"/>
    <property type="evidence" value="ECO:0007669"/>
    <property type="project" value="UniProtKB-KW"/>
</dbReference>
<evidence type="ECO:0008006" key="12">
    <source>
        <dbReference type="Google" id="ProtNLM"/>
    </source>
</evidence>
<evidence type="ECO:0000313" key="11">
    <source>
        <dbReference type="Proteomes" id="UP000002668"/>
    </source>
</evidence>
<dbReference type="HOGENOM" id="CLU_047725_0_1_1"/>
<dbReference type="eggNOG" id="ENOG502RUKM">
    <property type="taxonomic scope" value="Eukaryota"/>
</dbReference>
<dbReference type="OMA" id="DYHTRNC"/>
<keyword evidence="9" id="KW-0812">Transmembrane</keyword>
<dbReference type="InterPro" id="IPR008775">
    <property type="entry name" value="Phytyl_CoA_dOase-like"/>
</dbReference>
<evidence type="ECO:0000256" key="5">
    <source>
        <dbReference type="ARBA" id="ARBA00022964"/>
    </source>
</evidence>
<feature type="transmembrane region" description="Helical" evidence="9">
    <location>
        <begin position="308"/>
        <end position="324"/>
    </location>
</feature>
<comment type="subunit">
    <text evidence="3">Homodimer.</text>
</comment>
<dbReference type="Pfam" id="PF05721">
    <property type="entry name" value="PhyH"/>
    <property type="match status" value="1"/>
</dbReference>
<dbReference type="OrthoDB" id="445007at2759"/>
<gene>
    <name evidence="10" type="ORF">LEMA_P043040.1</name>
</gene>
<keyword evidence="5" id="KW-0223">Dioxygenase</keyword>
<evidence type="ECO:0000256" key="8">
    <source>
        <dbReference type="SAM" id="MobiDB-lite"/>
    </source>
</evidence>
<name>E4ZPL8_LEPMJ</name>
<keyword evidence="6" id="KW-0560">Oxidoreductase</keyword>
<protein>
    <recommendedName>
        <fullName evidence="12">Phytanoyl-CoA dioxygenase family protein</fullName>
    </recommendedName>
</protein>
<dbReference type="STRING" id="985895.E4ZPL8"/>
<keyword evidence="4" id="KW-0479">Metal-binding</keyword>
<dbReference type="InParanoid" id="E4ZPL8"/>
<evidence type="ECO:0000313" key="10">
    <source>
        <dbReference type="EMBL" id="CBX93403.1"/>
    </source>
</evidence>
<accession>E4ZPL8</accession>
<dbReference type="EMBL" id="FP929105">
    <property type="protein sequence ID" value="CBX93403.1"/>
    <property type="molecule type" value="Genomic_DNA"/>
</dbReference>
<evidence type="ECO:0000256" key="6">
    <source>
        <dbReference type="ARBA" id="ARBA00023002"/>
    </source>
</evidence>
<evidence type="ECO:0000256" key="9">
    <source>
        <dbReference type="SAM" id="Phobius"/>
    </source>
</evidence>
<evidence type="ECO:0000256" key="3">
    <source>
        <dbReference type="ARBA" id="ARBA00011738"/>
    </source>
</evidence>
<feature type="region of interest" description="Disordered" evidence="8">
    <location>
        <begin position="1"/>
        <end position="28"/>
    </location>
</feature>
<proteinExistence type="inferred from homology"/>
<dbReference type="VEuPathDB" id="FungiDB:LEMA_P043040.1"/>
<reference evidence="11" key="1">
    <citation type="journal article" date="2011" name="Nat. Commun.">
        <title>Effector diversification within compartments of the Leptosphaeria maculans genome affected by Repeat-Induced Point mutations.</title>
        <authorList>
            <person name="Rouxel T."/>
            <person name="Grandaubert J."/>
            <person name="Hane J.K."/>
            <person name="Hoede C."/>
            <person name="van de Wouw A.P."/>
            <person name="Couloux A."/>
            <person name="Dominguez V."/>
            <person name="Anthouard V."/>
            <person name="Bally P."/>
            <person name="Bourras S."/>
            <person name="Cozijnsen A.J."/>
            <person name="Ciuffetti L.M."/>
            <person name="Degrave A."/>
            <person name="Dilmaghani A."/>
            <person name="Duret L."/>
            <person name="Fudal I."/>
            <person name="Goodwin S.B."/>
            <person name="Gout L."/>
            <person name="Glaser N."/>
            <person name="Linglin J."/>
            <person name="Kema G.H.J."/>
            <person name="Lapalu N."/>
            <person name="Lawrence C.B."/>
            <person name="May K."/>
            <person name="Meyer M."/>
            <person name="Ollivier B."/>
            <person name="Poulain J."/>
            <person name="Schoch C.L."/>
            <person name="Simon A."/>
            <person name="Spatafora J.W."/>
            <person name="Stachowiak A."/>
            <person name="Turgeon B.G."/>
            <person name="Tyler B.M."/>
            <person name="Vincent D."/>
            <person name="Weissenbach J."/>
            <person name="Amselem J."/>
            <person name="Quesneville H."/>
            <person name="Oliver R.P."/>
            <person name="Wincker P."/>
            <person name="Balesdent M.-H."/>
            <person name="Howlett B.J."/>
        </authorList>
    </citation>
    <scope>NUCLEOTIDE SEQUENCE [LARGE SCALE GENOMIC DNA]</scope>
    <source>
        <strain evidence="11">JN3 / isolate v23.1.3 / race Av1-4-5-6-7-8</strain>
    </source>
</reference>
<keyword evidence="9" id="KW-0472">Membrane</keyword>
<evidence type="ECO:0000256" key="1">
    <source>
        <dbReference type="ARBA" id="ARBA00001962"/>
    </source>
</evidence>
<keyword evidence="7" id="KW-0408">Iron</keyword>
<dbReference type="GO" id="GO:0051213">
    <property type="term" value="F:dioxygenase activity"/>
    <property type="evidence" value="ECO:0007669"/>
    <property type="project" value="UniProtKB-KW"/>
</dbReference>
<sequence>MAPGLQFDESGTSTGHAAQEQEKSTRSSLNPCIAELDCSSYGDDDALVADIVAALKISGGCLVRNMYSQSTLDTMEGLLSKSRTQLADSWHGDEARTSISKPQLSTTISFSVGPGTKAQGLHRDDDIYHTQHPAARSHHLGQDTVLCLFLAGKPCTKQNGATRIVPGSHLWNYTQPPPLYEASPEMFSHAEMLPGDAFFVLGGCYHGAGENTTTNEERLVYAAFATRGYLRQEESQYLANDLKKIQELPLYIQRFAGFGARKPYMGWVDMEEPVKLLNPELEDEETQFWMRSSSSGTERLRDEDFVQFAWYGALWNVCILRVIIFRSKYLRVRQANPDGRSQRYPLVEQVD</sequence>
<dbReference type="PANTHER" id="PTHR20883:SF45">
    <property type="entry name" value="PHYTANOYL-COA DIOXYGENASE FAMILY PROTEIN"/>
    <property type="match status" value="1"/>
</dbReference>
<dbReference type="SUPFAM" id="SSF51197">
    <property type="entry name" value="Clavaminate synthase-like"/>
    <property type="match status" value="1"/>
</dbReference>
<dbReference type="PANTHER" id="PTHR20883">
    <property type="entry name" value="PHYTANOYL-COA DIOXYGENASE DOMAIN CONTAINING 1"/>
    <property type="match status" value="1"/>
</dbReference>
<dbReference type="Gene3D" id="2.60.120.620">
    <property type="entry name" value="q2cbj1_9rhob like domain"/>
    <property type="match status" value="1"/>
</dbReference>
<comment type="cofactor">
    <cofactor evidence="1">
        <name>Fe cation</name>
        <dbReference type="ChEBI" id="CHEBI:24875"/>
    </cofactor>
</comment>
<evidence type="ECO:0000256" key="2">
    <source>
        <dbReference type="ARBA" id="ARBA00005830"/>
    </source>
</evidence>
<organism evidence="11">
    <name type="scientific">Leptosphaeria maculans (strain JN3 / isolate v23.1.3 / race Av1-4-5-6-7-8)</name>
    <name type="common">Blackleg fungus</name>
    <name type="synonym">Phoma lingam</name>
    <dbReference type="NCBI Taxonomy" id="985895"/>
    <lineage>
        <taxon>Eukaryota</taxon>
        <taxon>Fungi</taxon>
        <taxon>Dikarya</taxon>
        <taxon>Ascomycota</taxon>
        <taxon>Pezizomycotina</taxon>
        <taxon>Dothideomycetes</taxon>
        <taxon>Pleosporomycetidae</taxon>
        <taxon>Pleosporales</taxon>
        <taxon>Pleosporineae</taxon>
        <taxon>Leptosphaeriaceae</taxon>
        <taxon>Plenodomus</taxon>
        <taxon>Plenodomus lingam/Leptosphaeria maculans species complex</taxon>
    </lineage>
</organism>